<dbReference type="EMBL" id="NSIT01000028">
    <property type="protein sequence ID" value="PJE80187.1"/>
    <property type="molecule type" value="Genomic_DNA"/>
</dbReference>
<organism evidence="1">
    <name type="scientific">invertebrate metagenome</name>
    <dbReference type="NCBI Taxonomy" id="1711999"/>
    <lineage>
        <taxon>unclassified sequences</taxon>
        <taxon>metagenomes</taxon>
        <taxon>organismal metagenomes</taxon>
    </lineage>
</organism>
<evidence type="ECO:0000313" key="1">
    <source>
        <dbReference type="EMBL" id="PJE80187.1"/>
    </source>
</evidence>
<name>A0A2H9TAG3_9ZZZZ</name>
<dbReference type="AlphaFoldDB" id="A0A2H9TAG3"/>
<gene>
    <name evidence="1" type="ORF">CI610_00839</name>
</gene>
<proteinExistence type="predicted"/>
<comment type="caution">
    <text evidence="1">The sequence shown here is derived from an EMBL/GenBank/DDBJ whole genome shotgun (WGS) entry which is preliminary data.</text>
</comment>
<protein>
    <submittedName>
        <fullName evidence="1">Uncharacterized protein</fullName>
    </submittedName>
</protein>
<accession>A0A2H9TAG3</accession>
<sequence length="78" mass="8797">MILCIGMIMVFLIPVNAFCSPEYVSFSWGRATNCYPKTVDKKPAEMIENEGVHISPVMKLSLFQGICVRYHALLVCQL</sequence>
<reference evidence="1" key="1">
    <citation type="journal article" date="2017" name="Appl. Environ. Microbiol.">
        <title>Molecular characterization of an Endozoicomonas-like organism causing infection in king scallop Pecten maximus L.</title>
        <authorList>
            <person name="Cano I."/>
            <person name="van Aerle R."/>
            <person name="Ross S."/>
            <person name="Verner-Jeffreys D.W."/>
            <person name="Paley R.K."/>
            <person name="Rimmer G."/>
            <person name="Ryder D."/>
            <person name="Hooper P."/>
            <person name="Stone D."/>
            <person name="Feist S.W."/>
        </authorList>
    </citation>
    <scope>NUCLEOTIDE SEQUENCE</scope>
</reference>